<evidence type="ECO:0000313" key="3">
    <source>
        <dbReference type="EMBL" id="CAH1982765.1"/>
    </source>
</evidence>
<dbReference type="PANTHER" id="PTHR12236:SF95">
    <property type="entry name" value="CUTICULAR PROTEIN 76BD, ISOFORM C-RELATED"/>
    <property type="match status" value="1"/>
</dbReference>
<name>A0A9P0KYC8_ACAOB</name>
<gene>
    <name evidence="3" type="ORF">ACAOBT_LOCUS15200</name>
</gene>
<dbReference type="PANTHER" id="PTHR12236">
    <property type="entry name" value="STRUCTURAL CONTITUENT OF CUTICLE"/>
    <property type="match status" value="1"/>
</dbReference>
<dbReference type="InterPro" id="IPR051217">
    <property type="entry name" value="Insect_Cuticle_Struc_Prot"/>
</dbReference>
<evidence type="ECO:0000256" key="1">
    <source>
        <dbReference type="ARBA" id="ARBA00022460"/>
    </source>
</evidence>
<dbReference type="PROSITE" id="PS00233">
    <property type="entry name" value="CHIT_BIND_RR_1"/>
    <property type="match status" value="1"/>
</dbReference>
<dbReference type="Proteomes" id="UP001152888">
    <property type="component" value="Unassembled WGS sequence"/>
</dbReference>
<protein>
    <submittedName>
        <fullName evidence="3">Uncharacterized protein</fullName>
    </submittedName>
</protein>
<dbReference type="InterPro" id="IPR000618">
    <property type="entry name" value="Insect_cuticle"/>
</dbReference>
<evidence type="ECO:0000256" key="2">
    <source>
        <dbReference type="PROSITE-ProRule" id="PRU00497"/>
    </source>
</evidence>
<dbReference type="Pfam" id="PF00379">
    <property type="entry name" value="Chitin_bind_4"/>
    <property type="match status" value="1"/>
</dbReference>
<sequence length="86" mass="9664">MDAPPHYEYKYGVADHHTGDHHQQSESRVKDHVKGEYSLHEPDGTIRVVKYEADGHNGFNAVVHRVGHAHHPTVVSHHGHGHGGEW</sequence>
<proteinExistence type="predicted"/>
<keyword evidence="1 2" id="KW-0193">Cuticle</keyword>
<dbReference type="GO" id="GO:0005615">
    <property type="term" value="C:extracellular space"/>
    <property type="evidence" value="ECO:0007669"/>
    <property type="project" value="TreeGrafter"/>
</dbReference>
<evidence type="ECO:0000313" key="4">
    <source>
        <dbReference type="Proteomes" id="UP001152888"/>
    </source>
</evidence>
<dbReference type="GO" id="GO:0042302">
    <property type="term" value="F:structural constituent of cuticle"/>
    <property type="evidence" value="ECO:0007669"/>
    <property type="project" value="UniProtKB-UniRule"/>
</dbReference>
<organism evidence="3 4">
    <name type="scientific">Acanthoscelides obtectus</name>
    <name type="common">Bean weevil</name>
    <name type="synonym">Bruchus obtectus</name>
    <dbReference type="NCBI Taxonomy" id="200917"/>
    <lineage>
        <taxon>Eukaryota</taxon>
        <taxon>Metazoa</taxon>
        <taxon>Ecdysozoa</taxon>
        <taxon>Arthropoda</taxon>
        <taxon>Hexapoda</taxon>
        <taxon>Insecta</taxon>
        <taxon>Pterygota</taxon>
        <taxon>Neoptera</taxon>
        <taxon>Endopterygota</taxon>
        <taxon>Coleoptera</taxon>
        <taxon>Polyphaga</taxon>
        <taxon>Cucujiformia</taxon>
        <taxon>Chrysomeloidea</taxon>
        <taxon>Chrysomelidae</taxon>
        <taxon>Bruchinae</taxon>
        <taxon>Bruchini</taxon>
        <taxon>Acanthoscelides</taxon>
    </lineage>
</organism>
<comment type="caution">
    <text evidence="3">The sequence shown here is derived from an EMBL/GenBank/DDBJ whole genome shotgun (WGS) entry which is preliminary data.</text>
</comment>
<keyword evidence="4" id="KW-1185">Reference proteome</keyword>
<dbReference type="AlphaFoldDB" id="A0A9P0KYC8"/>
<dbReference type="OrthoDB" id="6359233at2759"/>
<dbReference type="PROSITE" id="PS51155">
    <property type="entry name" value="CHIT_BIND_RR_2"/>
    <property type="match status" value="1"/>
</dbReference>
<dbReference type="PRINTS" id="PR00947">
    <property type="entry name" value="CUTICLE"/>
</dbReference>
<reference evidence="3" key="1">
    <citation type="submission" date="2022-03" db="EMBL/GenBank/DDBJ databases">
        <authorList>
            <person name="Sayadi A."/>
        </authorList>
    </citation>
    <scope>NUCLEOTIDE SEQUENCE</scope>
</reference>
<dbReference type="EMBL" id="CAKOFQ010006927">
    <property type="protein sequence ID" value="CAH1982765.1"/>
    <property type="molecule type" value="Genomic_DNA"/>
</dbReference>
<dbReference type="GO" id="GO:0031012">
    <property type="term" value="C:extracellular matrix"/>
    <property type="evidence" value="ECO:0007669"/>
    <property type="project" value="TreeGrafter"/>
</dbReference>
<accession>A0A9P0KYC8</accession>
<dbReference type="InterPro" id="IPR031311">
    <property type="entry name" value="CHIT_BIND_RR_consensus"/>
</dbReference>